<proteinExistence type="predicted"/>
<protein>
    <submittedName>
        <fullName evidence="1">Uncharacterized protein</fullName>
    </submittedName>
</protein>
<accession>F8N578</accession>
<evidence type="ECO:0000313" key="3">
    <source>
        <dbReference type="Proteomes" id="UP000002772"/>
    </source>
</evidence>
<keyword evidence="3" id="KW-1185">Reference proteome</keyword>
<reference evidence="3" key="1">
    <citation type="journal article" date="2011" name="Stand. Genomic Sci.">
        <title>Non-contiguous finished genome sequence of the opportunistic oral pathogen Prevotella multisaccharivorax type strain (PPPA20).</title>
        <authorList>
            <person name="Pati A."/>
            <person name="Gronow S."/>
            <person name="Lu M."/>
            <person name="Lapidus A."/>
            <person name="Nolan M."/>
            <person name="Lucas S."/>
            <person name="Hammon N."/>
            <person name="Deshpande S."/>
            <person name="Cheng J.F."/>
            <person name="Tapia R."/>
            <person name="Han C."/>
            <person name="Goodwin L."/>
            <person name="Pitluck S."/>
            <person name="Liolios K."/>
            <person name="Pagani I."/>
            <person name="Mavromatis K."/>
            <person name="Mikhailova N."/>
            <person name="Huntemann M."/>
            <person name="Chen A."/>
            <person name="Palaniappan K."/>
            <person name="Land M."/>
            <person name="Hauser L."/>
            <person name="Detter J.C."/>
            <person name="Brambilla E.M."/>
            <person name="Rohde M."/>
            <person name="Goker M."/>
            <person name="Woyke T."/>
            <person name="Bristow J."/>
            <person name="Eisen J.A."/>
            <person name="Markowitz V."/>
            <person name="Hugenholtz P."/>
            <person name="Kyrpides N.C."/>
            <person name="Klenk H.P."/>
            <person name="Ivanova N."/>
        </authorList>
    </citation>
    <scope>NUCLEOTIDE SEQUENCE [LARGE SCALE GENOMIC DNA]</scope>
    <source>
        <strain evidence="3">DSM 17128</strain>
    </source>
</reference>
<dbReference type="EMBL" id="GL945016">
    <property type="protein sequence ID" value="EGN58243.1"/>
    <property type="molecule type" value="Genomic_DNA"/>
</dbReference>
<dbReference type="EMBL" id="GL945016">
    <property type="protein sequence ID" value="EGN58269.1"/>
    <property type="molecule type" value="Genomic_DNA"/>
</dbReference>
<sequence length="79" mass="9197">MPIILKLQLRKRVNKKKNGNQWSRFLELAQKQKEKRGKGVDKGVQIYLDTNLMNTLEKLRLSGLNGTKFHVGYLAKMQL</sequence>
<dbReference type="Proteomes" id="UP000002772">
    <property type="component" value="Unassembled WGS sequence"/>
</dbReference>
<gene>
    <name evidence="1" type="ORF">Premu_0034</name>
    <name evidence="2" type="ORF">Premu_0065</name>
</gene>
<dbReference type="HOGENOM" id="CLU_2603081_0_0_10"/>
<evidence type="ECO:0000313" key="1">
    <source>
        <dbReference type="EMBL" id="EGN58243.1"/>
    </source>
</evidence>
<dbReference type="AlphaFoldDB" id="F8N578"/>
<evidence type="ECO:0000313" key="2">
    <source>
        <dbReference type="EMBL" id="EGN58269.1"/>
    </source>
</evidence>
<organism evidence="1 3">
    <name type="scientific">Hallella multisaccharivorax DSM 17128</name>
    <dbReference type="NCBI Taxonomy" id="688246"/>
    <lineage>
        <taxon>Bacteria</taxon>
        <taxon>Pseudomonadati</taxon>
        <taxon>Bacteroidota</taxon>
        <taxon>Bacteroidia</taxon>
        <taxon>Bacteroidales</taxon>
        <taxon>Prevotellaceae</taxon>
        <taxon>Hallella</taxon>
    </lineage>
</organism>
<reference evidence="1" key="2">
    <citation type="submission" date="2011-05" db="EMBL/GenBank/DDBJ databases">
        <title>The draft genome of Prevotella multisaccharivorax DSM 17128.</title>
        <authorList>
            <consortium name="US DOE Joint Genome Institute (JGI-PGF)"/>
            <person name="Lucas S."/>
            <person name="Copeland A."/>
            <person name="Lapidus A."/>
            <person name="Bruce D."/>
            <person name="Goodwin L."/>
            <person name="Pitluck S."/>
            <person name="Kyrpides N."/>
            <person name="Mavromatis K."/>
            <person name="Ivanova N."/>
            <person name="Mikhailova N."/>
            <person name="Pagani I."/>
            <person name="Zhang X."/>
            <person name="Misra M."/>
            <person name="Detter J.C."/>
            <person name="Tapia R."/>
            <person name="Han C."/>
            <person name="Land M."/>
            <person name="Hauser L."/>
            <person name="Markowitz V."/>
            <person name="Cheng J.-F."/>
            <person name="Hugenholtz P."/>
            <person name="Woyke T."/>
            <person name="Wu D."/>
            <person name="Gronow S."/>
            <person name="Wellnitz S."/>
            <person name="Brambilla E."/>
            <person name="Klenk H.-P."/>
            <person name="Eisen J.A."/>
        </authorList>
    </citation>
    <scope>NUCLEOTIDE SEQUENCE</scope>
    <source>
        <strain evidence="1">DSM 17128</strain>
    </source>
</reference>
<name>F8N578_9BACT</name>
<dbReference type="RefSeq" id="WP_007572138.1">
    <property type="nucleotide sequence ID" value="NZ_BPTS01000003.1"/>
</dbReference>